<dbReference type="InterPro" id="IPR036390">
    <property type="entry name" value="WH_DNA-bd_sf"/>
</dbReference>
<reference evidence="7 8" key="1">
    <citation type="journal article" date="2021" name="Genome Biol.">
        <title>AFLAP: assembly-free linkage analysis pipeline using k-mers from genome sequencing data.</title>
        <authorList>
            <person name="Fletcher K."/>
            <person name="Zhang L."/>
            <person name="Gil J."/>
            <person name="Han R."/>
            <person name="Cavanaugh K."/>
            <person name="Michelmore R."/>
        </authorList>
    </citation>
    <scope>NUCLEOTIDE SEQUENCE [LARGE SCALE GENOMIC DNA]</scope>
    <source>
        <strain evidence="7 8">SF5</strain>
    </source>
</reference>
<dbReference type="AlphaFoldDB" id="A0A976IFN1"/>
<dbReference type="OrthoDB" id="60033at2759"/>
<evidence type="ECO:0000256" key="5">
    <source>
        <dbReference type="SAM" id="MobiDB-lite"/>
    </source>
</evidence>
<dbReference type="Proteomes" id="UP000294530">
    <property type="component" value="Unassembled WGS sequence"/>
</dbReference>
<feature type="compositionally biased region" description="Polar residues" evidence="5">
    <location>
        <begin position="1"/>
        <end position="13"/>
    </location>
</feature>
<gene>
    <name evidence="7" type="ORF">CCR75_008343</name>
</gene>
<keyword evidence="8" id="KW-1185">Reference proteome</keyword>
<dbReference type="SMART" id="SM00415">
    <property type="entry name" value="HSF"/>
    <property type="match status" value="1"/>
</dbReference>
<comment type="caution">
    <text evidence="7">The sequence shown here is derived from an EMBL/GenBank/DDBJ whole genome shotgun (WGS) entry which is preliminary data.</text>
</comment>
<evidence type="ECO:0000256" key="3">
    <source>
        <dbReference type="ARBA" id="ARBA00023242"/>
    </source>
</evidence>
<dbReference type="GO" id="GO:0043565">
    <property type="term" value="F:sequence-specific DNA binding"/>
    <property type="evidence" value="ECO:0007669"/>
    <property type="project" value="InterPro"/>
</dbReference>
<protein>
    <recommendedName>
        <fullName evidence="6">HSF-type DNA-binding domain-containing protein</fullName>
    </recommendedName>
</protein>
<keyword evidence="3" id="KW-0539">Nucleus</keyword>
<dbReference type="InterPro" id="IPR000232">
    <property type="entry name" value="HSF_DNA-bd"/>
</dbReference>
<organism evidence="7 8">
    <name type="scientific">Bremia lactucae</name>
    <name type="common">Lettuce downy mildew</name>
    <dbReference type="NCBI Taxonomy" id="4779"/>
    <lineage>
        <taxon>Eukaryota</taxon>
        <taxon>Sar</taxon>
        <taxon>Stramenopiles</taxon>
        <taxon>Oomycota</taxon>
        <taxon>Peronosporomycetes</taxon>
        <taxon>Peronosporales</taxon>
        <taxon>Peronosporaceae</taxon>
        <taxon>Bremia</taxon>
    </lineage>
</organism>
<dbReference type="GeneID" id="94352067"/>
<evidence type="ECO:0000256" key="2">
    <source>
        <dbReference type="ARBA" id="ARBA00023125"/>
    </source>
</evidence>
<proteinExistence type="inferred from homology"/>
<dbReference type="Gene3D" id="1.10.10.10">
    <property type="entry name" value="Winged helix-like DNA-binding domain superfamily/Winged helix DNA-binding domain"/>
    <property type="match status" value="1"/>
</dbReference>
<dbReference type="GO" id="GO:0005634">
    <property type="term" value="C:nucleus"/>
    <property type="evidence" value="ECO:0007669"/>
    <property type="project" value="UniProtKB-SubCell"/>
</dbReference>
<dbReference type="PANTHER" id="PTHR10015:SF206">
    <property type="entry name" value="HSF-TYPE DNA-BINDING DOMAIN-CONTAINING PROTEIN"/>
    <property type="match status" value="1"/>
</dbReference>
<dbReference type="PANTHER" id="PTHR10015">
    <property type="entry name" value="HEAT SHOCK TRANSCRIPTION FACTOR"/>
    <property type="match status" value="1"/>
</dbReference>
<evidence type="ECO:0000256" key="1">
    <source>
        <dbReference type="ARBA" id="ARBA00004123"/>
    </source>
</evidence>
<dbReference type="GO" id="GO:0003700">
    <property type="term" value="F:DNA-binding transcription factor activity"/>
    <property type="evidence" value="ECO:0007669"/>
    <property type="project" value="InterPro"/>
</dbReference>
<accession>A0A976IFN1</accession>
<feature type="region of interest" description="Disordered" evidence="5">
    <location>
        <begin position="1"/>
        <end position="24"/>
    </location>
</feature>
<feature type="domain" description="HSF-type DNA-binding" evidence="6">
    <location>
        <begin position="43"/>
        <end position="136"/>
    </location>
</feature>
<keyword evidence="2" id="KW-0238">DNA-binding</keyword>
<name>A0A976IFN1_BRELC</name>
<sequence>MKETVASSNSALVPSTPAGSRRPRATSMQHFSELCSVPRECCSSGSFVSKLFRMVDTEPSSIVSWCRDGSAFCIVDPKMMADHCLPKYFRHRRFSSLIRQLNFYSFYRVQEGQLTIYQHSFFRKGRPDLLLHIKRRGAGKAKDPWFDPLANSSNKTPNSMVNSPLKNVMQTPTMAPTPFGLTACYSPMAKSITLDNMSPALKPAMVQACLPSVELNSSGMNDGPSKIDTDHACPLPSALSMKNEMLFGDMLDSSLTKAASSLSAPLDIDIQDFLTDDCSITSGQADDPLCGANQNKFAMVSRNCLKLDNLQHLELSPTLESQGDSESISFENGLLMGLANVEPGTWEVPLSPLNDEEDVMPWLDLCF</sequence>
<comment type="similarity">
    <text evidence="4">Belongs to the HSF family.</text>
</comment>
<evidence type="ECO:0000313" key="8">
    <source>
        <dbReference type="Proteomes" id="UP000294530"/>
    </source>
</evidence>
<dbReference type="PRINTS" id="PR00056">
    <property type="entry name" value="HSFDOMAIN"/>
</dbReference>
<dbReference type="EMBL" id="SHOA02000007">
    <property type="protein sequence ID" value="TDH69720.1"/>
    <property type="molecule type" value="Genomic_DNA"/>
</dbReference>
<dbReference type="KEGG" id="blac:94352067"/>
<dbReference type="InterPro" id="IPR036388">
    <property type="entry name" value="WH-like_DNA-bd_sf"/>
</dbReference>
<evidence type="ECO:0000259" key="6">
    <source>
        <dbReference type="SMART" id="SM00415"/>
    </source>
</evidence>
<evidence type="ECO:0000256" key="4">
    <source>
        <dbReference type="RuleBase" id="RU004020"/>
    </source>
</evidence>
<dbReference type="RefSeq" id="XP_067819219.1">
    <property type="nucleotide sequence ID" value="XM_067966396.1"/>
</dbReference>
<comment type="subcellular location">
    <subcellularLocation>
        <location evidence="1">Nucleus</location>
    </subcellularLocation>
</comment>
<evidence type="ECO:0000313" key="7">
    <source>
        <dbReference type="EMBL" id="TDH69720.1"/>
    </source>
</evidence>
<dbReference type="FunFam" id="1.10.10.10:FF:001087">
    <property type="entry name" value="Heat shock transcription factor"/>
    <property type="match status" value="1"/>
</dbReference>
<dbReference type="Pfam" id="PF00447">
    <property type="entry name" value="HSF_DNA-bind"/>
    <property type="match status" value="1"/>
</dbReference>
<dbReference type="SUPFAM" id="SSF46785">
    <property type="entry name" value="Winged helix' DNA-binding domain"/>
    <property type="match status" value="1"/>
</dbReference>